<evidence type="ECO:0000256" key="11">
    <source>
        <dbReference type="ARBA" id="ARBA00036357"/>
    </source>
</evidence>
<dbReference type="Gene3D" id="3.40.50.720">
    <property type="entry name" value="NAD(P)-binding Rossmann-like Domain"/>
    <property type="match status" value="1"/>
</dbReference>
<evidence type="ECO:0000256" key="7">
    <source>
        <dbReference type="ARBA" id="ARBA00022801"/>
    </source>
</evidence>
<dbReference type="GO" id="GO:0005829">
    <property type="term" value="C:cytosol"/>
    <property type="evidence" value="ECO:0007669"/>
    <property type="project" value="TreeGrafter"/>
</dbReference>
<dbReference type="InterPro" id="IPR036291">
    <property type="entry name" value="NAD(P)-bd_dom_sf"/>
</dbReference>
<dbReference type="FunFam" id="3.40.50.10860:FF:000005">
    <property type="entry name" value="C-1-tetrahydrofolate synthase, cytoplasmic, putative"/>
    <property type="match status" value="1"/>
</dbReference>
<dbReference type="HAMAP" id="MF_01576">
    <property type="entry name" value="THF_DHG_CYH"/>
    <property type="match status" value="1"/>
</dbReference>
<evidence type="ECO:0000256" key="8">
    <source>
        <dbReference type="ARBA" id="ARBA00022857"/>
    </source>
</evidence>
<dbReference type="AlphaFoldDB" id="A0A8S1GP62"/>
<dbReference type="EMBL" id="CAJGYM010000002">
    <property type="protein sequence ID" value="CAD6185049.1"/>
    <property type="molecule type" value="Genomic_DNA"/>
</dbReference>
<dbReference type="FunFam" id="3.40.50.720:FF:000006">
    <property type="entry name" value="Bifunctional protein FolD"/>
    <property type="match status" value="1"/>
</dbReference>
<name>A0A8S1GP62_9PELO</name>
<dbReference type="EC" id="1.5.1.5" evidence="4"/>
<dbReference type="GO" id="GO:0004488">
    <property type="term" value="F:methylenetetrahydrofolate dehydrogenase (NADP+) activity"/>
    <property type="evidence" value="ECO:0007669"/>
    <property type="project" value="UniProtKB-EC"/>
</dbReference>
<dbReference type="Pfam" id="PF02882">
    <property type="entry name" value="THF_DHG_CYH_C"/>
    <property type="match status" value="1"/>
</dbReference>
<comment type="catalytic activity">
    <reaction evidence="11">
        <text>(6R)-5,10-methenyltetrahydrofolate + H2O = (6R)-10-formyltetrahydrofolate + H(+)</text>
        <dbReference type="Rhea" id="RHEA:23700"/>
        <dbReference type="ChEBI" id="CHEBI:15377"/>
        <dbReference type="ChEBI" id="CHEBI:15378"/>
        <dbReference type="ChEBI" id="CHEBI:57455"/>
        <dbReference type="ChEBI" id="CHEBI:195366"/>
        <dbReference type="EC" id="3.5.4.9"/>
    </reaction>
</comment>
<dbReference type="CDD" id="cd01080">
    <property type="entry name" value="NAD_bind_m-THF_DH_Cyclohyd"/>
    <property type="match status" value="1"/>
</dbReference>
<evidence type="ECO:0000256" key="4">
    <source>
        <dbReference type="ARBA" id="ARBA00012859"/>
    </source>
</evidence>
<evidence type="ECO:0000256" key="3">
    <source>
        <dbReference type="ARBA" id="ARBA00012776"/>
    </source>
</evidence>
<evidence type="ECO:0000259" key="14">
    <source>
        <dbReference type="Pfam" id="PF02882"/>
    </source>
</evidence>
<dbReference type="SUPFAM" id="SSF51735">
    <property type="entry name" value="NAD(P)-binding Rossmann-fold domains"/>
    <property type="match status" value="1"/>
</dbReference>
<keyword evidence="16" id="KW-1185">Reference proteome</keyword>
<dbReference type="PROSITE" id="PS00767">
    <property type="entry name" value="THF_DHG_CYH_2"/>
    <property type="match status" value="1"/>
</dbReference>
<comment type="catalytic activity">
    <reaction evidence="12">
        <text>(6S)-5,6,7,8-tetrahydrofolate + formate + ATP = (6R)-10-formyltetrahydrofolate + ADP + phosphate</text>
        <dbReference type="Rhea" id="RHEA:20221"/>
        <dbReference type="ChEBI" id="CHEBI:15740"/>
        <dbReference type="ChEBI" id="CHEBI:30616"/>
        <dbReference type="ChEBI" id="CHEBI:43474"/>
        <dbReference type="ChEBI" id="CHEBI:57453"/>
        <dbReference type="ChEBI" id="CHEBI:195366"/>
        <dbReference type="ChEBI" id="CHEBI:456216"/>
        <dbReference type="EC" id="6.3.4.3"/>
    </reaction>
</comment>
<comment type="subunit">
    <text evidence="2">Homodimer.</text>
</comment>
<sequence>MTAKIIDGLECSKKVLAGVGERIAELRKSHPDFNAVLAIVQVGNRADSNVYINAKIQKAANIGAKGTLVKLPDTATHDDLQRVINELNADREVDGIIVQLPLDTKNEIDVDAIIDTINPQKDVDGLTRFNAGLLMRGELSRAIIPCTPKGCLHLVQQATGDEKFTVGKHVVVLGRSKIVGSPAAALFMWNNSTVTICHSRTQNIEKYCREADILIVAIGKKHFVRGDWIKPGAVVIDCGINVEEATEPGKKNKLFGDVHYDEAKEVAGYITPVPGGVGPMTVAMLIKNTFEQAVRRRLESE</sequence>
<dbReference type="InterPro" id="IPR046346">
    <property type="entry name" value="Aminoacid_DH-like_N_sf"/>
</dbReference>
<keyword evidence="8" id="KW-0521">NADP</keyword>
<dbReference type="Pfam" id="PF00763">
    <property type="entry name" value="THF_DHG_CYH"/>
    <property type="match status" value="1"/>
</dbReference>
<keyword evidence="6" id="KW-0554">One-carbon metabolism</keyword>
<evidence type="ECO:0000313" key="15">
    <source>
        <dbReference type="EMBL" id="CAD6185049.1"/>
    </source>
</evidence>
<comment type="pathway">
    <text evidence="1">One-carbon metabolism; tetrahydrofolate interconversion.</text>
</comment>
<dbReference type="InterPro" id="IPR000672">
    <property type="entry name" value="THF_DH/CycHdrlase"/>
</dbReference>
<dbReference type="InterPro" id="IPR020867">
    <property type="entry name" value="THF_DH/CycHdrlase_CS"/>
</dbReference>
<organism evidence="15 16">
    <name type="scientific">Caenorhabditis auriculariae</name>
    <dbReference type="NCBI Taxonomy" id="2777116"/>
    <lineage>
        <taxon>Eukaryota</taxon>
        <taxon>Metazoa</taxon>
        <taxon>Ecdysozoa</taxon>
        <taxon>Nematoda</taxon>
        <taxon>Chromadorea</taxon>
        <taxon>Rhabditida</taxon>
        <taxon>Rhabditina</taxon>
        <taxon>Rhabditomorpha</taxon>
        <taxon>Rhabditoidea</taxon>
        <taxon>Rhabditidae</taxon>
        <taxon>Peloderinae</taxon>
        <taxon>Caenorhabditis</taxon>
    </lineage>
</organism>
<dbReference type="GO" id="GO:0004477">
    <property type="term" value="F:methenyltetrahydrofolate cyclohydrolase activity"/>
    <property type="evidence" value="ECO:0007669"/>
    <property type="project" value="UniProtKB-EC"/>
</dbReference>
<dbReference type="PANTHER" id="PTHR48099:SF5">
    <property type="entry name" value="C-1-TETRAHYDROFOLATE SYNTHASE, CYTOPLASMIC"/>
    <property type="match status" value="1"/>
</dbReference>
<evidence type="ECO:0000313" key="16">
    <source>
        <dbReference type="Proteomes" id="UP000835052"/>
    </source>
</evidence>
<dbReference type="Proteomes" id="UP000835052">
    <property type="component" value="Unassembled WGS sequence"/>
</dbReference>
<dbReference type="Gene3D" id="3.40.50.10860">
    <property type="entry name" value="Leucine Dehydrogenase, chain A, domain 1"/>
    <property type="match status" value="1"/>
</dbReference>
<evidence type="ECO:0000256" key="1">
    <source>
        <dbReference type="ARBA" id="ARBA00004777"/>
    </source>
</evidence>
<dbReference type="InterPro" id="IPR020630">
    <property type="entry name" value="THF_DH/CycHdrlase_cat_dom"/>
</dbReference>
<comment type="caution">
    <text evidence="15">The sequence shown here is derived from an EMBL/GenBank/DDBJ whole genome shotgun (WGS) entry which is preliminary data.</text>
</comment>
<protein>
    <recommendedName>
        <fullName evidence="5">C-1-tetrahydrofolate synthase, cytoplasmic</fullName>
        <ecNumber evidence="4">1.5.1.5</ecNumber>
        <ecNumber evidence="3">3.5.4.9</ecNumber>
    </recommendedName>
</protein>
<evidence type="ECO:0000256" key="9">
    <source>
        <dbReference type="ARBA" id="ARBA00023002"/>
    </source>
</evidence>
<feature type="domain" description="Tetrahydrofolate dehydrogenase/cyclohydrolase catalytic" evidence="13">
    <location>
        <begin position="6"/>
        <end position="124"/>
    </location>
</feature>
<dbReference type="EC" id="3.5.4.9" evidence="3"/>
<evidence type="ECO:0000256" key="10">
    <source>
        <dbReference type="ARBA" id="ARBA00023268"/>
    </source>
</evidence>
<dbReference type="PRINTS" id="PR00085">
    <property type="entry name" value="THFDHDRGNASE"/>
</dbReference>
<gene>
    <name evidence="15" type="ORF">CAUJ_LOCUS968</name>
</gene>
<evidence type="ECO:0000256" key="2">
    <source>
        <dbReference type="ARBA" id="ARBA00011738"/>
    </source>
</evidence>
<keyword evidence="9" id="KW-0560">Oxidoreductase</keyword>
<reference evidence="15" key="1">
    <citation type="submission" date="2020-10" db="EMBL/GenBank/DDBJ databases">
        <authorList>
            <person name="Kikuchi T."/>
        </authorList>
    </citation>
    <scope>NUCLEOTIDE SEQUENCE</scope>
    <source>
        <strain evidence="15">NKZ352</strain>
    </source>
</reference>
<proteinExistence type="inferred from homology"/>
<dbReference type="InterPro" id="IPR020631">
    <property type="entry name" value="THF_DH/CycHdrlase_NAD-bd_dom"/>
</dbReference>
<evidence type="ECO:0000256" key="6">
    <source>
        <dbReference type="ARBA" id="ARBA00022563"/>
    </source>
</evidence>
<dbReference type="GO" id="GO:0035999">
    <property type="term" value="P:tetrahydrofolate interconversion"/>
    <property type="evidence" value="ECO:0007669"/>
    <property type="project" value="TreeGrafter"/>
</dbReference>
<keyword evidence="10" id="KW-0511">Multifunctional enzyme</keyword>
<dbReference type="PANTHER" id="PTHR48099">
    <property type="entry name" value="C-1-TETRAHYDROFOLATE SYNTHASE, CYTOPLASMIC-RELATED"/>
    <property type="match status" value="1"/>
</dbReference>
<dbReference type="OrthoDB" id="1845775at2759"/>
<accession>A0A8S1GP62</accession>
<feature type="domain" description="Tetrahydrofolate dehydrogenase/cyclohydrolase NAD(P)-binding" evidence="14">
    <location>
        <begin position="145"/>
        <end position="295"/>
    </location>
</feature>
<evidence type="ECO:0000256" key="12">
    <source>
        <dbReference type="ARBA" id="ARBA00049033"/>
    </source>
</evidence>
<dbReference type="SUPFAM" id="SSF53223">
    <property type="entry name" value="Aminoacid dehydrogenase-like, N-terminal domain"/>
    <property type="match status" value="1"/>
</dbReference>
<evidence type="ECO:0000259" key="13">
    <source>
        <dbReference type="Pfam" id="PF00763"/>
    </source>
</evidence>
<keyword evidence="7" id="KW-0378">Hydrolase</keyword>
<evidence type="ECO:0000256" key="5">
    <source>
        <dbReference type="ARBA" id="ARBA00017592"/>
    </source>
</evidence>
<dbReference type="GO" id="GO:0004329">
    <property type="term" value="F:formate-tetrahydrofolate ligase activity"/>
    <property type="evidence" value="ECO:0007669"/>
    <property type="project" value="UniProtKB-EC"/>
</dbReference>